<proteinExistence type="predicted"/>
<comment type="caution">
    <text evidence="2">The sequence shown here is derived from an EMBL/GenBank/DDBJ whole genome shotgun (WGS) entry which is preliminary data.</text>
</comment>
<evidence type="ECO:0008006" key="4">
    <source>
        <dbReference type="Google" id="ProtNLM"/>
    </source>
</evidence>
<dbReference type="RefSeq" id="WP_121394275.1">
    <property type="nucleotide sequence ID" value="NZ_RCDD01000007.1"/>
</dbReference>
<evidence type="ECO:0000313" key="3">
    <source>
        <dbReference type="Proteomes" id="UP000282454"/>
    </source>
</evidence>
<evidence type="ECO:0000313" key="2">
    <source>
        <dbReference type="EMBL" id="RLK54417.1"/>
    </source>
</evidence>
<gene>
    <name evidence="2" type="ORF">CLV68_5967</name>
</gene>
<sequence>MEPTIQTVRFREAIFTCDVQFSRATFDRNADFERATFRSDAVFSGAGLPSVRYTVADTPAPWTTFSGARFEGGGLPAEVPPFLSAPDVPGPSGKRAVTGVPCSTPPSTLNR</sequence>
<keyword evidence="3" id="KW-1185">Reference proteome</keyword>
<organism evidence="2 3">
    <name type="scientific">Actinokineospora cianjurensis</name>
    <dbReference type="NCBI Taxonomy" id="585224"/>
    <lineage>
        <taxon>Bacteria</taxon>
        <taxon>Bacillati</taxon>
        <taxon>Actinomycetota</taxon>
        <taxon>Actinomycetes</taxon>
        <taxon>Pseudonocardiales</taxon>
        <taxon>Pseudonocardiaceae</taxon>
        <taxon>Actinokineospora</taxon>
    </lineage>
</organism>
<reference evidence="2 3" key="1">
    <citation type="submission" date="2018-10" db="EMBL/GenBank/DDBJ databases">
        <title>Genomic Encyclopedia of Archaeal and Bacterial Type Strains, Phase II (KMG-II): from individual species to whole genera.</title>
        <authorList>
            <person name="Goeker M."/>
        </authorList>
    </citation>
    <scope>NUCLEOTIDE SEQUENCE [LARGE SCALE GENOMIC DNA]</scope>
    <source>
        <strain evidence="2 3">DSM 45657</strain>
    </source>
</reference>
<dbReference type="Gene3D" id="2.160.20.80">
    <property type="entry name" value="E3 ubiquitin-protein ligase SopA"/>
    <property type="match status" value="1"/>
</dbReference>
<accession>A0A421AX50</accession>
<evidence type="ECO:0000256" key="1">
    <source>
        <dbReference type="SAM" id="MobiDB-lite"/>
    </source>
</evidence>
<feature type="region of interest" description="Disordered" evidence="1">
    <location>
        <begin position="81"/>
        <end position="111"/>
    </location>
</feature>
<protein>
    <recommendedName>
        <fullName evidence="4">Pentapeptide repeat protein</fullName>
    </recommendedName>
</protein>
<dbReference type="Pfam" id="PF13576">
    <property type="entry name" value="Pentapeptide_3"/>
    <property type="match status" value="1"/>
</dbReference>
<dbReference type="InterPro" id="IPR001646">
    <property type="entry name" value="5peptide_repeat"/>
</dbReference>
<name>A0A421AX50_9PSEU</name>
<dbReference type="AlphaFoldDB" id="A0A421AX50"/>
<dbReference type="EMBL" id="RCDD01000007">
    <property type="protein sequence ID" value="RLK54417.1"/>
    <property type="molecule type" value="Genomic_DNA"/>
</dbReference>
<dbReference type="Proteomes" id="UP000282454">
    <property type="component" value="Unassembled WGS sequence"/>
</dbReference>